<accession>X0YDJ2</accession>
<dbReference type="SUPFAM" id="SSF55920">
    <property type="entry name" value="Creatinase/aminopeptidase"/>
    <property type="match status" value="1"/>
</dbReference>
<dbReference type="Pfam" id="PF00557">
    <property type="entry name" value="Peptidase_M24"/>
    <property type="match status" value="1"/>
</dbReference>
<sequence length="335" mass="37445">MSEIKINWEGHVKKYQAAMEELNLDFCVLTRVKSITYLTGCFVPWKSAIFLPKEGEGEPSLFTVLLDVERVKAEGHLKNVSGWGPMKGFFWEKKIQAAAKKAGAYKPKGSSTKIGVELGLDICITGQMLSYTEAELLKKVFPGCELVDFNEKTERIQFIKEPEEIAMLRKASEITDVGQEVVKKTLSERPKGKVFTENEIAGIGTLAMRIAGSNYEWTFTGSQEIGSGYRASWTFNGCTPATNKKVKEGESLLVDLHSEYGCYLGDLSHNYVLGSCPAELKKFNDVYEQLCYALIDNMYPGNTFEECYQAVRKVADKEGYANDLFFGLGQRELAS</sequence>
<reference evidence="3" key="1">
    <citation type="journal article" date="2014" name="Front. Microbiol.">
        <title>High frequency of phylogenetically diverse reductive dehalogenase-homologous genes in deep subseafloor sedimentary metagenomes.</title>
        <authorList>
            <person name="Kawai M."/>
            <person name="Futagami T."/>
            <person name="Toyoda A."/>
            <person name="Takaki Y."/>
            <person name="Nishi S."/>
            <person name="Hori S."/>
            <person name="Arai W."/>
            <person name="Tsubouchi T."/>
            <person name="Morono Y."/>
            <person name="Uchiyama I."/>
            <person name="Ito T."/>
            <person name="Fujiyama A."/>
            <person name="Inagaki F."/>
            <person name="Takami H."/>
        </authorList>
    </citation>
    <scope>NUCLEOTIDE SEQUENCE</scope>
    <source>
        <strain evidence="3">Expedition CK06-06</strain>
    </source>
</reference>
<evidence type="ECO:0000313" key="3">
    <source>
        <dbReference type="EMBL" id="GAG53930.1"/>
    </source>
</evidence>
<dbReference type="SUPFAM" id="SSF53092">
    <property type="entry name" value="Creatinase/prolidase N-terminal domain"/>
    <property type="match status" value="1"/>
</dbReference>
<proteinExistence type="predicted"/>
<dbReference type="EMBL" id="BART01008400">
    <property type="protein sequence ID" value="GAG53930.1"/>
    <property type="molecule type" value="Genomic_DNA"/>
</dbReference>
<evidence type="ECO:0000259" key="1">
    <source>
        <dbReference type="Pfam" id="PF00557"/>
    </source>
</evidence>
<comment type="caution">
    <text evidence="3">The sequence shown here is derived from an EMBL/GenBank/DDBJ whole genome shotgun (WGS) entry which is preliminary data.</text>
</comment>
<feature type="domain" description="Peptidase M24" evidence="1">
    <location>
        <begin position="167"/>
        <end position="329"/>
    </location>
</feature>
<dbReference type="InterPro" id="IPR000587">
    <property type="entry name" value="Creatinase_N"/>
</dbReference>
<feature type="domain" description="Creatinase N-terminal" evidence="2">
    <location>
        <begin position="12"/>
        <end position="156"/>
    </location>
</feature>
<evidence type="ECO:0000259" key="2">
    <source>
        <dbReference type="Pfam" id="PF01321"/>
    </source>
</evidence>
<organism evidence="3">
    <name type="scientific">marine sediment metagenome</name>
    <dbReference type="NCBI Taxonomy" id="412755"/>
    <lineage>
        <taxon>unclassified sequences</taxon>
        <taxon>metagenomes</taxon>
        <taxon>ecological metagenomes</taxon>
    </lineage>
</organism>
<dbReference type="InterPro" id="IPR036005">
    <property type="entry name" value="Creatinase/aminopeptidase-like"/>
</dbReference>
<dbReference type="PANTHER" id="PTHR46112">
    <property type="entry name" value="AMINOPEPTIDASE"/>
    <property type="match status" value="1"/>
</dbReference>
<dbReference type="InterPro" id="IPR050659">
    <property type="entry name" value="Peptidase_M24B"/>
</dbReference>
<dbReference type="InterPro" id="IPR000994">
    <property type="entry name" value="Pept_M24"/>
</dbReference>
<evidence type="ECO:0008006" key="4">
    <source>
        <dbReference type="Google" id="ProtNLM"/>
    </source>
</evidence>
<gene>
    <name evidence="3" type="ORF">S01H4_18906</name>
</gene>
<dbReference type="Gene3D" id="3.90.230.10">
    <property type="entry name" value="Creatinase/methionine aminopeptidase superfamily"/>
    <property type="match status" value="1"/>
</dbReference>
<dbReference type="PANTHER" id="PTHR46112:SF2">
    <property type="entry name" value="XAA-PRO AMINOPEPTIDASE P-RELATED"/>
    <property type="match status" value="1"/>
</dbReference>
<dbReference type="AlphaFoldDB" id="X0YDJ2"/>
<protein>
    <recommendedName>
        <fullName evidence="4">Peptidase M24 domain-containing protein</fullName>
    </recommendedName>
</protein>
<dbReference type="CDD" id="cd01066">
    <property type="entry name" value="APP_MetAP"/>
    <property type="match status" value="1"/>
</dbReference>
<dbReference type="Gene3D" id="3.40.350.10">
    <property type="entry name" value="Creatinase/prolidase N-terminal domain"/>
    <property type="match status" value="1"/>
</dbReference>
<name>X0YDJ2_9ZZZZ</name>
<dbReference type="Pfam" id="PF01321">
    <property type="entry name" value="Creatinase_N"/>
    <property type="match status" value="1"/>
</dbReference>
<dbReference type="InterPro" id="IPR029149">
    <property type="entry name" value="Creatin/AminoP/Spt16_N"/>
</dbReference>